<keyword evidence="1" id="KW-0812">Transmembrane</keyword>
<evidence type="ECO:0000313" key="3">
    <source>
        <dbReference type="Proteomes" id="UP000241404"/>
    </source>
</evidence>
<keyword evidence="1" id="KW-0472">Membrane</keyword>
<organism evidence="2 3">
    <name type="scientific">Photobacterium damselae</name>
    <dbReference type="NCBI Taxonomy" id="38293"/>
    <lineage>
        <taxon>Bacteria</taxon>
        <taxon>Pseudomonadati</taxon>
        <taxon>Pseudomonadota</taxon>
        <taxon>Gammaproteobacteria</taxon>
        <taxon>Vibrionales</taxon>
        <taxon>Vibrionaceae</taxon>
        <taxon>Photobacterium</taxon>
    </lineage>
</organism>
<dbReference type="EMBL" id="PYMM01000001">
    <property type="protein sequence ID" value="PSU18703.1"/>
    <property type="molecule type" value="Genomic_DNA"/>
</dbReference>
<name>A0ABD6X708_PHODM</name>
<evidence type="ECO:0000256" key="1">
    <source>
        <dbReference type="SAM" id="Phobius"/>
    </source>
</evidence>
<keyword evidence="1" id="KW-1133">Transmembrane helix</keyword>
<sequence length="72" mass="8482">MQDPKMKIIDCKIFCGFNRYPIVDFLGRHNSVIYLDVIFDIYFISCLLMHTINITKNVTVIFVGLRKVKKIK</sequence>
<proteinExistence type="predicted"/>
<accession>A0ABD6X708</accession>
<feature type="transmembrane region" description="Helical" evidence="1">
    <location>
        <begin position="41"/>
        <end position="65"/>
    </location>
</feature>
<gene>
    <name evidence="2" type="ORF">CTM90_01580</name>
</gene>
<comment type="caution">
    <text evidence="2">The sequence shown here is derived from an EMBL/GenBank/DDBJ whole genome shotgun (WGS) entry which is preliminary data.</text>
</comment>
<evidence type="ECO:0000313" key="2">
    <source>
        <dbReference type="EMBL" id="PSU18703.1"/>
    </source>
</evidence>
<dbReference type="AlphaFoldDB" id="A0ABD6X708"/>
<dbReference type="Proteomes" id="UP000241404">
    <property type="component" value="Unassembled WGS sequence"/>
</dbReference>
<reference evidence="2 3" key="1">
    <citation type="submission" date="2018-03" db="EMBL/GenBank/DDBJ databases">
        <title>Whole genome sequencing of Histamine producing bacteria.</title>
        <authorList>
            <person name="Butler K."/>
        </authorList>
    </citation>
    <scope>NUCLEOTIDE SEQUENCE [LARGE SCALE GENOMIC DNA]</scope>
    <source>
        <strain evidence="2 3">BT-6</strain>
    </source>
</reference>
<protein>
    <submittedName>
        <fullName evidence="2">Uncharacterized protein</fullName>
    </submittedName>
</protein>